<dbReference type="Pfam" id="PF16461">
    <property type="entry name" value="Phage_TTP_12"/>
    <property type="match status" value="1"/>
</dbReference>
<evidence type="ECO:0000313" key="3">
    <source>
        <dbReference type="Proteomes" id="UP000027725"/>
    </source>
</evidence>
<dbReference type="EMBL" id="JHEH01000033">
    <property type="protein sequence ID" value="KEP68434.1"/>
    <property type="molecule type" value="Genomic_DNA"/>
</dbReference>
<name>A0A074T9R7_9RHOB</name>
<dbReference type="Proteomes" id="UP000027725">
    <property type="component" value="Unassembled WGS sequence"/>
</dbReference>
<evidence type="ECO:0000259" key="1">
    <source>
        <dbReference type="Pfam" id="PF16461"/>
    </source>
</evidence>
<protein>
    <recommendedName>
        <fullName evidence="1">Lambda phage tail tube protein N-terminal domain-containing protein</fullName>
    </recommendedName>
</protein>
<accession>A0A074T9R7</accession>
<dbReference type="eggNOG" id="ENOG5033CQ6">
    <property type="taxonomic scope" value="Bacteria"/>
</dbReference>
<keyword evidence="3" id="KW-1185">Reference proteome</keyword>
<comment type="caution">
    <text evidence="2">The sequence shown here is derived from an EMBL/GenBank/DDBJ whole genome shotgun (WGS) entry which is preliminary data.</text>
</comment>
<dbReference type="AlphaFoldDB" id="A0A074T9R7"/>
<gene>
    <name evidence="2" type="ORF">DL1_11945</name>
</gene>
<proteinExistence type="predicted"/>
<dbReference type="OrthoDB" id="4206561at2"/>
<feature type="domain" description="Lambda phage tail tube protein N-terminal" evidence="1">
    <location>
        <begin position="26"/>
        <end position="124"/>
    </location>
</feature>
<sequence>MVEKVSQADIAYQEELWIGRTVAEATTWTQILGIKELSMPESVPEDVDATHMQSPGRTKETIPGLLPVADWSQDKQYWAGDPGDVLLDELAALTEAGTSEDVLVEFKIDDSRRTYRGYVNSFTIGGTVGELRMATVAMKIFERQATNDRVEA</sequence>
<organism evidence="2 3">
    <name type="scientific">Thioclava dalianensis</name>
    <dbReference type="NCBI Taxonomy" id="1185766"/>
    <lineage>
        <taxon>Bacteria</taxon>
        <taxon>Pseudomonadati</taxon>
        <taxon>Pseudomonadota</taxon>
        <taxon>Alphaproteobacteria</taxon>
        <taxon>Rhodobacterales</taxon>
        <taxon>Paracoccaceae</taxon>
        <taxon>Thioclava</taxon>
    </lineage>
</organism>
<reference evidence="2 3" key="1">
    <citation type="submission" date="2014-03" db="EMBL/GenBank/DDBJ databases">
        <title>The draft genome sequence of Thioclava dalianensis DLFJ1-1.</title>
        <authorList>
            <person name="Lai Q."/>
            <person name="Shao Z."/>
        </authorList>
    </citation>
    <scope>NUCLEOTIDE SEQUENCE [LARGE SCALE GENOMIC DNA]</scope>
    <source>
        <strain evidence="2 3">DLFJ1-1</strain>
    </source>
</reference>
<dbReference type="Gene3D" id="4.10.410.40">
    <property type="match status" value="1"/>
</dbReference>
<evidence type="ECO:0000313" key="2">
    <source>
        <dbReference type="EMBL" id="KEP68434.1"/>
    </source>
</evidence>
<dbReference type="InterPro" id="IPR032494">
    <property type="entry name" value="Phage_TTP_N"/>
</dbReference>
<dbReference type="RefSeq" id="WP_038068637.1">
    <property type="nucleotide sequence ID" value="NZ_FOVB01000008.1"/>
</dbReference>
<dbReference type="STRING" id="1185766.SAMN05216224_10853"/>